<dbReference type="Pfam" id="PF26481">
    <property type="entry name" value="DUF8154"/>
    <property type="match status" value="1"/>
</dbReference>
<accession>A0A897NBB2</accession>
<name>A0A897NBB2_9EURY</name>
<organism evidence="2 3">
    <name type="scientific">Halapricum desulfuricans</name>
    <dbReference type="NCBI Taxonomy" id="2841257"/>
    <lineage>
        <taxon>Archaea</taxon>
        <taxon>Methanobacteriati</taxon>
        <taxon>Methanobacteriota</taxon>
        <taxon>Stenosarchaea group</taxon>
        <taxon>Halobacteria</taxon>
        <taxon>Halobacteriales</taxon>
        <taxon>Haloarculaceae</taxon>
        <taxon>Halapricum</taxon>
    </lineage>
</organism>
<dbReference type="AlphaFoldDB" id="A0A897NBB2"/>
<sequence>MAAFTQRGTVEPGLDVEGEALLQLRKACRILDGIRALRDIDRHHTLVVEGSFAALERTVQFYVVDRELAETDDLMNHEDTFEYGAQAGVFSEATKDELVELWQNYRNGTYYQQERATAEQAEAMLAYAECMHDHVPKLAGRAHDCIC</sequence>
<keyword evidence="3" id="KW-1185">Reference proteome</keyword>
<evidence type="ECO:0000313" key="2">
    <source>
        <dbReference type="EMBL" id="QSG09681.1"/>
    </source>
</evidence>
<dbReference type="KEGG" id="hds:HSR122_2302"/>
<dbReference type="EMBL" id="CP064788">
    <property type="protein sequence ID" value="QSG09681.1"/>
    <property type="molecule type" value="Genomic_DNA"/>
</dbReference>
<protein>
    <submittedName>
        <fullName evidence="2">HEPN domain containing protein</fullName>
    </submittedName>
</protein>
<proteinExistence type="predicted"/>
<gene>
    <name evidence="2" type="ORF">HSR122_2302</name>
</gene>
<evidence type="ECO:0000259" key="1">
    <source>
        <dbReference type="Pfam" id="PF26481"/>
    </source>
</evidence>
<feature type="domain" description="DUF8154" evidence="1">
    <location>
        <begin position="3"/>
        <end position="147"/>
    </location>
</feature>
<dbReference type="InterPro" id="IPR058467">
    <property type="entry name" value="DUF8154"/>
</dbReference>
<reference evidence="2 3" key="1">
    <citation type="submission" date="2020-11" db="EMBL/GenBank/DDBJ databases">
        <title>Carbohydrate-dependent, anaerobic sulfur respiration: A novel catabolism in halophilic archaea.</title>
        <authorList>
            <person name="Sorokin D.Y."/>
            <person name="Messina E."/>
            <person name="Smedile F."/>
            <person name="La Cono V."/>
            <person name="Hallsworth J.E."/>
            <person name="Yakimov M.M."/>
        </authorList>
    </citation>
    <scope>NUCLEOTIDE SEQUENCE [LARGE SCALE GENOMIC DNA]</scope>
    <source>
        <strain evidence="2 3">HSR12-2</strain>
    </source>
</reference>
<dbReference type="Proteomes" id="UP000662973">
    <property type="component" value="Chromosome"/>
</dbReference>
<evidence type="ECO:0000313" key="3">
    <source>
        <dbReference type="Proteomes" id="UP000662973"/>
    </source>
</evidence>